<comment type="caution">
    <text evidence="1">The sequence shown here is derived from an EMBL/GenBank/DDBJ whole genome shotgun (WGS) entry which is preliminary data.</text>
</comment>
<dbReference type="Proteomes" id="UP001139000">
    <property type="component" value="Unassembled WGS sequence"/>
</dbReference>
<dbReference type="AlphaFoldDB" id="A0A9X1TCX0"/>
<proteinExistence type="predicted"/>
<dbReference type="RefSeq" id="WP_234652722.1">
    <property type="nucleotide sequence ID" value="NZ_CP094997.1"/>
</dbReference>
<protein>
    <submittedName>
        <fullName evidence="1">Helix-turn-helix domain-containing protein</fullName>
    </submittedName>
</protein>
<name>A0A9X1TCX0_9BACT</name>
<sequence length="106" mass="12352">MENPYEILLGKLKQELERVEDSVVYRILESLEKEKMRFDPLLEYVLAKDAANLLNVPPNALHRKKDEIGYIKCLGKIFFKVSDLVAYMEAGRSIKTEKRVMYTKGK</sequence>
<accession>A0A9X1TCX0</accession>
<evidence type="ECO:0000313" key="1">
    <source>
        <dbReference type="EMBL" id="MCF0060144.1"/>
    </source>
</evidence>
<keyword evidence="2" id="KW-1185">Reference proteome</keyword>
<dbReference type="EMBL" id="JAJTTC010000001">
    <property type="protein sequence ID" value="MCF0060144.1"/>
    <property type="molecule type" value="Genomic_DNA"/>
</dbReference>
<organism evidence="1 2">
    <name type="scientific">Dyadobacter chenwenxiniae</name>
    <dbReference type="NCBI Taxonomy" id="2906456"/>
    <lineage>
        <taxon>Bacteria</taxon>
        <taxon>Pseudomonadati</taxon>
        <taxon>Bacteroidota</taxon>
        <taxon>Cytophagia</taxon>
        <taxon>Cytophagales</taxon>
        <taxon>Spirosomataceae</taxon>
        <taxon>Dyadobacter</taxon>
    </lineage>
</organism>
<reference evidence="1" key="1">
    <citation type="submission" date="2021-12" db="EMBL/GenBank/DDBJ databases">
        <title>Novel species in genus Dyadobacter.</title>
        <authorList>
            <person name="Ma C."/>
        </authorList>
    </citation>
    <scope>NUCLEOTIDE SEQUENCE</scope>
    <source>
        <strain evidence="1">LJ419</strain>
    </source>
</reference>
<evidence type="ECO:0000313" key="2">
    <source>
        <dbReference type="Proteomes" id="UP001139000"/>
    </source>
</evidence>
<gene>
    <name evidence="1" type="ORF">LXM26_01460</name>
</gene>